<dbReference type="Proteomes" id="UP001153620">
    <property type="component" value="Chromosome 4"/>
</dbReference>
<keyword evidence="3" id="KW-1185">Reference proteome</keyword>
<protein>
    <submittedName>
        <fullName evidence="2">Uncharacterized protein</fullName>
    </submittedName>
</protein>
<dbReference type="OrthoDB" id="676979at2759"/>
<reference evidence="2" key="1">
    <citation type="submission" date="2022-01" db="EMBL/GenBank/DDBJ databases">
        <authorList>
            <person name="King R."/>
        </authorList>
    </citation>
    <scope>NUCLEOTIDE SEQUENCE</scope>
</reference>
<organism evidence="2 3">
    <name type="scientific">Chironomus riparius</name>
    <dbReference type="NCBI Taxonomy" id="315576"/>
    <lineage>
        <taxon>Eukaryota</taxon>
        <taxon>Metazoa</taxon>
        <taxon>Ecdysozoa</taxon>
        <taxon>Arthropoda</taxon>
        <taxon>Hexapoda</taxon>
        <taxon>Insecta</taxon>
        <taxon>Pterygota</taxon>
        <taxon>Neoptera</taxon>
        <taxon>Endopterygota</taxon>
        <taxon>Diptera</taxon>
        <taxon>Nematocera</taxon>
        <taxon>Chironomoidea</taxon>
        <taxon>Chironomidae</taxon>
        <taxon>Chironominae</taxon>
        <taxon>Chironomus</taxon>
    </lineage>
</organism>
<feature type="signal peptide" evidence="1">
    <location>
        <begin position="1"/>
        <end position="19"/>
    </location>
</feature>
<dbReference type="AlphaFoldDB" id="A0A9N9WYX6"/>
<sequence>MLFRLQLLVCLMTITYVLSLNIECNCGDQNYHAVGSKYYCAVISDFIIDSQNQVQIETLKNSHISGKSDDDDIYFHISTKSIQYFPRGLEKFYKNLKGIVIWHTQLKEIHQEDLKKYPKLNFLNLSGNKIEIIQDDLFDFNPDLIVFENMKLIHIGATTFDSLTKLSTFYLGGNPCTNESSLKDRTATLKVISSLKSSCISSEFTSLKRKIENLEQISKNLNFANSPIFSQNLINFQEEFTASKFINFSILKQKLQRLMDLKIKSPYENLGGVLSGFMSSANSYSIIEEKLTHLKLKIDQDLEDNQQNMMNTMDLKIQHLENRLTTKMEEILDEKLEKVMISIGKIVTML</sequence>
<dbReference type="SUPFAM" id="SSF52058">
    <property type="entry name" value="L domain-like"/>
    <property type="match status" value="1"/>
</dbReference>
<evidence type="ECO:0000313" key="2">
    <source>
        <dbReference type="EMBL" id="CAG9811680.1"/>
    </source>
</evidence>
<reference evidence="2" key="2">
    <citation type="submission" date="2022-10" db="EMBL/GenBank/DDBJ databases">
        <authorList>
            <consortium name="ENA_rothamsted_submissions"/>
            <consortium name="culmorum"/>
            <person name="King R."/>
        </authorList>
    </citation>
    <scope>NUCLEOTIDE SEQUENCE</scope>
</reference>
<dbReference type="Gene3D" id="3.80.10.10">
    <property type="entry name" value="Ribonuclease Inhibitor"/>
    <property type="match status" value="1"/>
</dbReference>
<dbReference type="EMBL" id="OU895880">
    <property type="protein sequence ID" value="CAG9811680.1"/>
    <property type="molecule type" value="Genomic_DNA"/>
</dbReference>
<feature type="chain" id="PRO_5040190560" evidence="1">
    <location>
        <begin position="20"/>
        <end position="350"/>
    </location>
</feature>
<keyword evidence="1" id="KW-0732">Signal</keyword>
<evidence type="ECO:0000313" key="3">
    <source>
        <dbReference type="Proteomes" id="UP001153620"/>
    </source>
</evidence>
<dbReference type="InterPro" id="IPR032675">
    <property type="entry name" value="LRR_dom_sf"/>
</dbReference>
<proteinExistence type="predicted"/>
<gene>
    <name evidence="2" type="ORF">CHIRRI_LOCUS14487</name>
</gene>
<name>A0A9N9WYX6_9DIPT</name>
<evidence type="ECO:0000256" key="1">
    <source>
        <dbReference type="SAM" id="SignalP"/>
    </source>
</evidence>
<accession>A0A9N9WYX6</accession>